<evidence type="ECO:0000313" key="3">
    <source>
        <dbReference type="Proteomes" id="UP000799424"/>
    </source>
</evidence>
<proteinExistence type="predicted"/>
<accession>A0A6A7AI04</accession>
<protein>
    <submittedName>
        <fullName evidence="2">Uncharacterized protein</fullName>
    </submittedName>
</protein>
<dbReference type="Proteomes" id="UP000799424">
    <property type="component" value="Unassembled WGS sequence"/>
</dbReference>
<reference evidence="2" key="1">
    <citation type="journal article" date="2020" name="Stud. Mycol.">
        <title>101 Dothideomycetes genomes: a test case for predicting lifestyles and emergence of pathogens.</title>
        <authorList>
            <person name="Haridas S."/>
            <person name="Albert R."/>
            <person name="Binder M."/>
            <person name="Bloem J."/>
            <person name="Labutti K."/>
            <person name="Salamov A."/>
            <person name="Andreopoulos B."/>
            <person name="Baker S."/>
            <person name="Barry K."/>
            <person name="Bills G."/>
            <person name="Bluhm B."/>
            <person name="Cannon C."/>
            <person name="Castanera R."/>
            <person name="Culley D."/>
            <person name="Daum C."/>
            <person name="Ezra D."/>
            <person name="Gonzalez J."/>
            <person name="Henrissat B."/>
            <person name="Kuo A."/>
            <person name="Liang C."/>
            <person name="Lipzen A."/>
            <person name="Lutzoni F."/>
            <person name="Magnuson J."/>
            <person name="Mondo S."/>
            <person name="Nolan M."/>
            <person name="Ohm R."/>
            <person name="Pangilinan J."/>
            <person name="Park H.-J."/>
            <person name="Ramirez L."/>
            <person name="Alfaro M."/>
            <person name="Sun H."/>
            <person name="Tritt A."/>
            <person name="Yoshinaga Y."/>
            <person name="Zwiers L.-H."/>
            <person name="Turgeon B."/>
            <person name="Goodwin S."/>
            <person name="Spatafora J."/>
            <person name="Crous P."/>
            <person name="Grigoriev I."/>
        </authorList>
    </citation>
    <scope>NUCLEOTIDE SEQUENCE</scope>
    <source>
        <strain evidence="2">CBS 113818</strain>
    </source>
</reference>
<name>A0A6A7AI04_9PLEO</name>
<sequence length="163" mass="18407">MDVTRRVAAHCCRRMDLLQSTQDCSLAVPHVCKQHIFYIRRERCRPFNVSSSQLSKVNAISSKHTAYLLSFGTYRVFTEYFSEQYFPGQITHQYRYPKASIPTSNYKSLRQSLGSRGFITSLSIDPSHSQRQNIPSHQHSPCARPSSLSSSVWAAVSTACLAG</sequence>
<dbReference type="EMBL" id="MU006216">
    <property type="protein sequence ID" value="KAF2832931.1"/>
    <property type="molecule type" value="Genomic_DNA"/>
</dbReference>
<organism evidence="2 3">
    <name type="scientific">Ophiobolus disseminans</name>
    <dbReference type="NCBI Taxonomy" id="1469910"/>
    <lineage>
        <taxon>Eukaryota</taxon>
        <taxon>Fungi</taxon>
        <taxon>Dikarya</taxon>
        <taxon>Ascomycota</taxon>
        <taxon>Pezizomycotina</taxon>
        <taxon>Dothideomycetes</taxon>
        <taxon>Pleosporomycetidae</taxon>
        <taxon>Pleosporales</taxon>
        <taxon>Pleosporineae</taxon>
        <taxon>Phaeosphaeriaceae</taxon>
        <taxon>Ophiobolus</taxon>
    </lineage>
</organism>
<evidence type="ECO:0000313" key="2">
    <source>
        <dbReference type="EMBL" id="KAF2832931.1"/>
    </source>
</evidence>
<keyword evidence="3" id="KW-1185">Reference proteome</keyword>
<gene>
    <name evidence="2" type="ORF">CC86DRAFT_2098</name>
</gene>
<feature type="region of interest" description="Disordered" evidence="1">
    <location>
        <begin position="127"/>
        <end position="146"/>
    </location>
</feature>
<feature type="compositionally biased region" description="Polar residues" evidence="1">
    <location>
        <begin position="127"/>
        <end position="139"/>
    </location>
</feature>
<evidence type="ECO:0000256" key="1">
    <source>
        <dbReference type="SAM" id="MobiDB-lite"/>
    </source>
</evidence>
<dbReference type="AlphaFoldDB" id="A0A6A7AI04"/>